<evidence type="ECO:0000256" key="1">
    <source>
        <dbReference type="SAM" id="MobiDB-lite"/>
    </source>
</evidence>
<gene>
    <name evidence="2" type="ORF">DdX_22033</name>
</gene>
<proteinExistence type="predicted"/>
<protein>
    <submittedName>
        <fullName evidence="2">Uncharacterized protein</fullName>
    </submittedName>
</protein>
<keyword evidence="3" id="KW-1185">Reference proteome</keyword>
<evidence type="ECO:0000313" key="3">
    <source>
        <dbReference type="Proteomes" id="UP001201812"/>
    </source>
</evidence>
<organism evidence="2 3">
    <name type="scientific">Ditylenchus destructor</name>
    <dbReference type="NCBI Taxonomy" id="166010"/>
    <lineage>
        <taxon>Eukaryota</taxon>
        <taxon>Metazoa</taxon>
        <taxon>Ecdysozoa</taxon>
        <taxon>Nematoda</taxon>
        <taxon>Chromadorea</taxon>
        <taxon>Rhabditida</taxon>
        <taxon>Tylenchina</taxon>
        <taxon>Tylenchomorpha</taxon>
        <taxon>Sphaerularioidea</taxon>
        <taxon>Anguinidae</taxon>
        <taxon>Anguininae</taxon>
        <taxon>Ditylenchus</taxon>
    </lineage>
</organism>
<reference evidence="2" key="1">
    <citation type="submission" date="2022-01" db="EMBL/GenBank/DDBJ databases">
        <title>Genome Sequence Resource for Two Populations of Ditylenchus destructor, the Migratory Endoparasitic Phytonematode.</title>
        <authorList>
            <person name="Zhang H."/>
            <person name="Lin R."/>
            <person name="Xie B."/>
        </authorList>
    </citation>
    <scope>NUCLEOTIDE SEQUENCE</scope>
    <source>
        <strain evidence="2">BazhouSP</strain>
    </source>
</reference>
<evidence type="ECO:0000313" key="2">
    <source>
        <dbReference type="EMBL" id="KAI1691218.1"/>
    </source>
</evidence>
<sequence length="100" mass="10927">MIESRTWGYFQPTRSGFDQQANPSPPRLEPDENGDRDSVLVISQAAAKELTSGRLPFEAAERADLLYLDAPSHTVGAIGLAFTKTYPMGEFSSFVCTEVA</sequence>
<comment type="caution">
    <text evidence="2">The sequence shown here is derived from an EMBL/GenBank/DDBJ whole genome shotgun (WGS) entry which is preliminary data.</text>
</comment>
<name>A0AAD4MET8_9BILA</name>
<dbReference type="EMBL" id="JAKKPZ010000980">
    <property type="protein sequence ID" value="KAI1691218.1"/>
    <property type="molecule type" value="Genomic_DNA"/>
</dbReference>
<dbReference type="AlphaFoldDB" id="A0AAD4MET8"/>
<dbReference type="Proteomes" id="UP001201812">
    <property type="component" value="Unassembled WGS sequence"/>
</dbReference>
<feature type="compositionally biased region" description="Polar residues" evidence="1">
    <location>
        <begin position="12"/>
        <end position="22"/>
    </location>
</feature>
<feature type="region of interest" description="Disordered" evidence="1">
    <location>
        <begin position="1"/>
        <end position="35"/>
    </location>
</feature>
<accession>A0AAD4MET8</accession>